<reference evidence="1 2" key="1">
    <citation type="journal article" date="2015" name="Genome Announc.">
        <title>Expanding the biotechnology potential of lactobacilli through comparative genomics of 213 strains and associated genera.</title>
        <authorList>
            <person name="Sun Z."/>
            <person name="Harris H.M."/>
            <person name="McCann A."/>
            <person name="Guo C."/>
            <person name="Argimon S."/>
            <person name="Zhang W."/>
            <person name="Yang X."/>
            <person name="Jeffery I.B."/>
            <person name="Cooney J.C."/>
            <person name="Kagawa T.F."/>
            <person name="Liu W."/>
            <person name="Song Y."/>
            <person name="Salvetti E."/>
            <person name="Wrobel A."/>
            <person name="Rasinkangas P."/>
            <person name="Parkhill J."/>
            <person name="Rea M.C."/>
            <person name="O'Sullivan O."/>
            <person name="Ritari J."/>
            <person name="Douillard F.P."/>
            <person name="Paul Ross R."/>
            <person name="Yang R."/>
            <person name="Briner A.E."/>
            <person name="Felis G.E."/>
            <person name="de Vos W.M."/>
            <person name="Barrangou R."/>
            <person name="Klaenhammer T.R."/>
            <person name="Caufield P.W."/>
            <person name="Cui Y."/>
            <person name="Zhang H."/>
            <person name="O'Toole P.W."/>
        </authorList>
    </citation>
    <scope>NUCLEOTIDE SEQUENCE [LARGE SCALE GENOMIC DNA]</scope>
    <source>
        <strain evidence="1 2">DSM 20003</strain>
    </source>
</reference>
<dbReference type="RefSeq" id="WP_057904356.1">
    <property type="nucleotide sequence ID" value="NZ_AZDA01000046.1"/>
</dbReference>
<sequence>MLIDLTEFRQRLKAIGYPVFQNGPPTGTAYPYFVYTFTNQRKITAGGQHLAYLSEYQVSLFTSGTEADLKGFREAFVDVPYIDFVGQQGDENDSTITNFYTYLRVLADE</sequence>
<comment type="caution">
    <text evidence="1">The sequence shown here is derived from an EMBL/GenBank/DDBJ whole genome shotgun (WGS) entry which is preliminary data.</text>
</comment>
<keyword evidence="2" id="KW-1185">Reference proteome</keyword>
<dbReference type="OrthoDB" id="2186654at2"/>
<protein>
    <submittedName>
        <fullName evidence="1">Uncharacterized protein</fullName>
    </submittedName>
</protein>
<dbReference type="AlphaFoldDB" id="A0A0R1GYB9"/>
<name>A0A0R1GYB9_9LACO</name>
<evidence type="ECO:0000313" key="2">
    <source>
        <dbReference type="Proteomes" id="UP000051461"/>
    </source>
</evidence>
<gene>
    <name evidence="1" type="ORF">FC07_GL002700</name>
</gene>
<organism evidence="1 2">
    <name type="scientific">Loigolactobacillus bifermentans DSM 20003</name>
    <dbReference type="NCBI Taxonomy" id="1423726"/>
    <lineage>
        <taxon>Bacteria</taxon>
        <taxon>Bacillati</taxon>
        <taxon>Bacillota</taxon>
        <taxon>Bacilli</taxon>
        <taxon>Lactobacillales</taxon>
        <taxon>Lactobacillaceae</taxon>
        <taxon>Loigolactobacillus</taxon>
    </lineage>
</organism>
<dbReference type="Proteomes" id="UP000051461">
    <property type="component" value="Unassembled WGS sequence"/>
</dbReference>
<accession>A0A0R1GYB9</accession>
<proteinExistence type="predicted"/>
<dbReference type="EMBL" id="AZDA01000046">
    <property type="protein sequence ID" value="KRK38984.1"/>
    <property type="molecule type" value="Genomic_DNA"/>
</dbReference>
<dbReference type="STRING" id="1423726.FC07_GL002700"/>
<dbReference type="PATRIC" id="fig|1423726.3.peg.2808"/>
<evidence type="ECO:0000313" key="1">
    <source>
        <dbReference type="EMBL" id="KRK38984.1"/>
    </source>
</evidence>